<evidence type="ECO:0000313" key="2">
    <source>
        <dbReference type="Proteomes" id="UP000308365"/>
    </source>
</evidence>
<evidence type="ECO:0000313" key="1">
    <source>
        <dbReference type="EMBL" id="TKC44607.1"/>
    </source>
</evidence>
<sequence length="100" mass="11773">PFCFLFAFLPLISARTIRRISVGFLQFEILWPLHVRIVQYFTKGFQREPMFLRFTDQGVESDVLKVTFSRGSLFQNPEGHRNREGAEKRAFPAHCMAHFH</sequence>
<proteinExistence type="predicted"/>
<organism evidence="1 2">
    <name type="scientific">Monodon monoceros</name>
    <name type="common">Narwhal</name>
    <name type="synonym">Ceratodon monodon</name>
    <dbReference type="NCBI Taxonomy" id="40151"/>
    <lineage>
        <taxon>Eukaryota</taxon>
        <taxon>Metazoa</taxon>
        <taxon>Chordata</taxon>
        <taxon>Craniata</taxon>
        <taxon>Vertebrata</taxon>
        <taxon>Euteleostomi</taxon>
        <taxon>Mammalia</taxon>
        <taxon>Eutheria</taxon>
        <taxon>Laurasiatheria</taxon>
        <taxon>Artiodactyla</taxon>
        <taxon>Whippomorpha</taxon>
        <taxon>Cetacea</taxon>
        <taxon>Odontoceti</taxon>
        <taxon>Monodontidae</taxon>
        <taxon>Monodon</taxon>
    </lineage>
</organism>
<feature type="non-terminal residue" evidence="1">
    <location>
        <position position="1"/>
    </location>
</feature>
<dbReference type="AlphaFoldDB" id="A0A4U1F6A2"/>
<gene>
    <name evidence="1" type="ORF">EI555_007432</name>
</gene>
<dbReference type="EMBL" id="RWIC01000385">
    <property type="protein sequence ID" value="TKC44607.1"/>
    <property type="molecule type" value="Genomic_DNA"/>
</dbReference>
<comment type="caution">
    <text evidence="1">The sequence shown here is derived from an EMBL/GenBank/DDBJ whole genome shotgun (WGS) entry which is preliminary data.</text>
</comment>
<accession>A0A4U1F6A2</accession>
<dbReference type="Proteomes" id="UP000308365">
    <property type="component" value="Unassembled WGS sequence"/>
</dbReference>
<reference evidence="2" key="1">
    <citation type="journal article" date="2019" name="IScience">
        <title>Narwhal Genome Reveals Long-Term Low Genetic Diversity despite Current Large Abundance Size.</title>
        <authorList>
            <person name="Westbury M.V."/>
            <person name="Petersen B."/>
            <person name="Garde E."/>
            <person name="Heide-Jorgensen M.P."/>
            <person name="Lorenzen E.D."/>
        </authorList>
    </citation>
    <scope>NUCLEOTIDE SEQUENCE [LARGE SCALE GENOMIC DNA]</scope>
</reference>
<name>A0A4U1F6A2_MONMO</name>
<protein>
    <submittedName>
        <fullName evidence="1">Uncharacterized protein</fullName>
    </submittedName>
</protein>